<name>A0A816IMQ9_BRANA</name>
<evidence type="ECO:0000256" key="3">
    <source>
        <dbReference type="ARBA" id="ARBA00022679"/>
    </source>
</evidence>
<comment type="subcellular location">
    <subcellularLocation>
        <location evidence="1">Endomembrane system</location>
        <topology evidence="1">Multi-pass membrane protein</topology>
    </subcellularLocation>
</comment>
<dbReference type="EMBL" id="HG994367">
    <property type="protein sequence ID" value="CAF1707242.1"/>
    <property type="molecule type" value="Genomic_DNA"/>
</dbReference>
<reference evidence="10" key="1">
    <citation type="submission" date="2021-01" db="EMBL/GenBank/DDBJ databases">
        <authorList>
            <consortium name="Genoscope - CEA"/>
            <person name="William W."/>
        </authorList>
    </citation>
    <scope>NUCLEOTIDE SEQUENCE</scope>
</reference>
<dbReference type="EC" id="2.3.1.225" evidence="8"/>
<evidence type="ECO:0000256" key="1">
    <source>
        <dbReference type="ARBA" id="ARBA00004127"/>
    </source>
</evidence>
<dbReference type="AlphaFoldDB" id="A0A816IMQ9"/>
<dbReference type="PROSITE" id="PS50216">
    <property type="entry name" value="DHHC"/>
    <property type="match status" value="1"/>
</dbReference>
<keyword evidence="5" id="KW-1133">Transmembrane helix</keyword>
<feature type="domain" description="Palmitoyltransferase DHHC" evidence="9">
    <location>
        <begin position="101"/>
        <end position="138"/>
    </location>
</feature>
<keyword evidence="4" id="KW-0812">Transmembrane</keyword>
<comment type="domain">
    <text evidence="8">The DHHC domain is required for palmitoyltransferase activity.</text>
</comment>
<dbReference type="PANTHER" id="PTHR22883">
    <property type="entry name" value="ZINC FINGER DHHC DOMAIN CONTAINING PROTEIN"/>
    <property type="match status" value="1"/>
</dbReference>
<comment type="catalytic activity">
    <reaction evidence="8">
        <text>L-cysteinyl-[protein] + hexadecanoyl-CoA = S-hexadecanoyl-L-cysteinyl-[protein] + CoA</text>
        <dbReference type="Rhea" id="RHEA:36683"/>
        <dbReference type="Rhea" id="RHEA-COMP:10131"/>
        <dbReference type="Rhea" id="RHEA-COMP:11032"/>
        <dbReference type="ChEBI" id="CHEBI:29950"/>
        <dbReference type="ChEBI" id="CHEBI:57287"/>
        <dbReference type="ChEBI" id="CHEBI:57379"/>
        <dbReference type="ChEBI" id="CHEBI:74151"/>
        <dbReference type="EC" id="2.3.1.225"/>
    </reaction>
</comment>
<evidence type="ECO:0000256" key="8">
    <source>
        <dbReference type="RuleBase" id="RU079119"/>
    </source>
</evidence>
<dbReference type="InterPro" id="IPR039859">
    <property type="entry name" value="PFA4/ZDH16/20/ERF2-like"/>
</dbReference>
<dbReference type="Gramene" id="CDX84493">
    <property type="protein sequence ID" value="CDX84493"/>
    <property type="gene ID" value="GSBRNA2T00141718001"/>
</dbReference>
<gene>
    <name evidence="10" type="ORF">DARMORV10_C03P62150.1</name>
</gene>
<keyword evidence="3 8" id="KW-0808">Transferase</keyword>
<keyword evidence="7 8" id="KW-0012">Acyltransferase</keyword>
<evidence type="ECO:0000259" key="9">
    <source>
        <dbReference type="Pfam" id="PF01529"/>
    </source>
</evidence>
<evidence type="ECO:0000256" key="7">
    <source>
        <dbReference type="ARBA" id="ARBA00023315"/>
    </source>
</evidence>
<dbReference type="PANTHER" id="PTHR22883:SF265">
    <property type="entry name" value="PROTEIN S-ACYLTRANSFERASE 22-RELATED"/>
    <property type="match status" value="1"/>
</dbReference>
<dbReference type="InterPro" id="IPR001594">
    <property type="entry name" value="Palmitoyltrfase_DHHC"/>
</dbReference>
<comment type="similarity">
    <text evidence="2 8">Belongs to the DHHC palmitoyltransferase family.</text>
</comment>
<dbReference type="Pfam" id="PF01529">
    <property type="entry name" value="DHHC"/>
    <property type="match status" value="1"/>
</dbReference>
<proteinExistence type="inferred from homology"/>
<organism evidence="10">
    <name type="scientific">Brassica napus</name>
    <name type="common">Rape</name>
    <dbReference type="NCBI Taxonomy" id="3708"/>
    <lineage>
        <taxon>Eukaryota</taxon>
        <taxon>Viridiplantae</taxon>
        <taxon>Streptophyta</taxon>
        <taxon>Embryophyta</taxon>
        <taxon>Tracheophyta</taxon>
        <taxon>Spermatophyta</taxon>
        <taxon>Magnoliopsida</taxon>
        <taxon>eudicotyledons</taxon>
        <taxon>Gunneridae</taxon>
        <taxon>Pentapetalae</taxon>
        <taxon>rosids</taxon>
        <taxon>malvids</taxon>
        <taxon>Brassicales</taxon>
        <taxon>Brassicaceae</taxon>
        <taxon>Brassiceae</taxon>
        <taxon>Brassica</taxon>
    </lineage>
</organism>
<dbReference type="GO" id="GO:0019706">
    <property type="term" value="F:protein-cysteine S-palmitoyltransferase activity"/>
    <property type="evidence" value="ECO:0007669"/>
    <property type="project" value="UniProtKB-EC"/>
</dbReference>
<dbReference type="OMA" id="QENRTHK"/>
<dbReference type="GO" id="GO:0012505">
    <property type="term" value="C:endomembrane system"/>
    <property type="evidence" value="ECO:0007669"/>
    <property type="project" value="UniProtKB-SubCell"/>
</dbReference>
<evidence type="ECO:0000256" key="2">
    <source>
        <dbReference type="ARBA" id="ARBA00008574"/>
    </source>
</evidence>
<sequence>MKREASKAARGESQICGYAISSFNLIHHFRDNSSLSLKHSPFLSLYIICVQDQENRTHKKLDSSQRSSLLRLLCSPCAMLCGCCSGRGESSEQQMSEDGMFYCSLCEVEVFKYNKHCKVCDKCVDSFDHHCRVLNRFV</sequence>
<evidence type="ECO:0000313" key="10">
    <source>
        <dbReference type="EMBL" id="CAF1707242.1"/>
    </source>
</evidence>
<dbReference type="Proteomes" id="UP001295469">
    <property type="component" value="Chromosome C03"/>
</dbReference>
<evidence type="ECO:0000256" key="5">
    <source>
        <dbReference type="ARBA" id="ARBA00022989"/>
    </source>
</evidence>
<evidence type="ECO:0000256" key="4">
    <source>
        <dbReference type="ARBA" id="ARBA00022692"/>
    </source>
</evidence>
<keyword evidence="6" id="KW-0472">Membrane</keyword>
<protein>
    <recommendedName>
        <fullName evidence="8">S-acyltransferase</fullName>
        <ecNumber evidence="8">2.3.1.225</ecNumber>
    </recommendedName>
    <alternativeName>
        <fullName evidence="8">Palmitoyltransferase</fullName>
    </alternativeName>
</protein>
<evidence type="ECO:0000256" key="6">
    <source>
        <dbReference type="ARBA" id="ARBA00023136"/>
    </source>
</evidence>
<accession>A0A816IMQ9</accession>